<proteinExistence type="predicted"/>
<reference evidence="1" key="1">
    <citation type="submission" date="2020-06" db="EMBL/GenBank/DDBJ databases">
        <title>Genomic insights into acetone-butanol-ethanol (ABE) fermentation by sequencing solventogenic clostridia strains.</title>
        <authorList>
            <person name="Brown S."/>
        </authorList>
    </citation>
    <scope>NUCLEOTIDE SEQUENCE</scope>
    <source>
        <strain evidence="1">DJ123</strain>
    </source>
</reference>
<dbReference type="EMBL" id="JABTDW010000001">
    <property type="protein sequence ID" value="NSB12111.1"/>
    <property type="molecule type" value="Genomic_DNA"/>
</dbReference>
<accession>A0AAE5LN44</accession>
<sequence>MDKVKTISVRFSNILKPNKADNIPLTDDFIELCEEGKTLTYLKIKLDMALYTGNENFTGSATVYINGEPCVITIDSYFELYMGDRIEITSLKINKYFESGFMTMLERVEY</sequence>
<evidence type="ECO:0000313" key="2">
    <source>
        <dbReference type="Proteomes" id="UP000822184"/>
    </source>
</evidence>
<comment type="caution">
    <text evidence="1">The sequence shown here is derived from an EMBL/GenBank/DDBJ whole genome shotgun (WGS) entry which is preliminary data.</text>
</comment>
<dbReference type="RefSeq" id="WP_077855641.1">
    <property type="nucleotide sequence ID" value="NZ_JABTDW010000001.1"/>
</dbReference>
<organism evidence="1 2">
    <name type="scientific">Clostridium beijerinckii</name>
    <name type="common">Clostridium MP</name>
    <dbReference type="NCBI Taxonomy" id="1520"/>
    <lineage>
        <taxon>Bacteria</taxon>
        <taxon>Bacillati</taxon>
        <taxon>Bacillota</taxon>
        <taxon>Clostridia</taxon>
        <taxon>Eubacteriales</taxon>
        <taxon>Clostridiaceae</taxon>
        <taxon>Clostridium</taxon>
    </lineage>
</organism>
<gene>
    <name evidence="1" type="ORF">BCD95_000370</name>
</gene>
<evidence type="ECO:0000313" key="1">
    <source>
        <dbReference type="EMBL" id="NSB12111.1"/>
    </source>
</evidence>
<dbReference type="Proteomes" id="UP000822184">
    <property type="component" value="Unassembled WGS sequence"/>
</dbReference>
<name>A0AAE5LN44_CLOBE</name>
<protein>
    <submittedName>
        <fullName evidence="1">Uncharacterized protein</fullName>
    </submittedName>
</protein>
<dbReference type="AlphaFoldDB" id="A0AAE5LN44"/>